<dbReference type="PRINTS" id="PR00262">
    <property type="entry name" value="IL1HBGF"/>
</dbReference>
<dbReference type="Gene3D" id="2.80.10.50">
    <property type="match status" value="1"/>
</dbReference>
<dbReference type="Pfam" id="PF00167">
    <property type="entry name" value="FGF"/>
    <property type="match status" value="1"/>
</dbReference>
<feature type="region of interest" description="Disordered" evidence="2">
    <location>
        <begin position="133"/>
        <end position="158"/>
    </location>
</feature>
<dbReference type="CDD" id="cd00058">
    <property type="entry name" value="beta-trefoil_FGF"/>
    <property type="match status" value="1"/>
</dbReference>
<dbReference type="InterPro" id="IPR056378">
    <property type="entry name" value="Let-756-like_FGF"/>
</dbReference>
<comment type="caution">
    <text evidence="3">The sequence shown here is derived from an EMBL/GenBank/DDBJ whole genome shotgun (WGS) entry which is preliminary data.</text>
</comment>
<feature type="region of interest" description="Disordered" evidence="2">
    <location>
        <begin position="315"/>
        <end position="483"/>
    </location>
</feature>
<evidence type="ECO:0000256" key="2">
    <source>
        <dbReference type="SAM" id="MobiDB-lite"/>
    </source>
</evidence>
<keyword evidence="4" id="KW-1185">Reference proteome</keyword>
<dbReference type="GO" id="GO:0008083">
    <property type="term" value="F:growth factor activity"/>
    <property type="evidence" value="ECO:0007669"/>
    <property type="project" value="InterPro"/>
</dbReference>
<protein>
    <submittedName>
        <fullName evidence="3">Fibroblast growth factor domain-containing protein</fullName>
    </submittedName>
</protein>
<dbReference type="InterPro" id="IPR002209">
    <property type="entry name" value="Fibroblast_GF_fam"/>
</dbReference>
<dbReference type="AlphaFoldDB" id="A0AAD4NM79"/>
<feature type="compositionally biased region" description="Basic and acidic residues" evidence="2">
    <location>
        <begin position="454"/>
        <end position="483"/>
    </location>
</feature>
<feature type="compositionally biased region" description="Polar residues" evidence="2">
    <location>
        <begin position="443"/>
        <end position="453"/>
    </location>
</feature>
<comment type="similarity">
    <text evidence="1">Belongs to the heparin-binding growth factors family.</text>
</comment>
<evidence type="ECO:0000313" key="3">
    <source>
        <dbReference type="EMBL" id="KAI1729415.1"/>
    </source>
</evidence>
<name>A0AAD4NM79_9BILA</name>
<feature type="compositionally biased region" description="Basic and acidic residues" evidence="2">
    <location>
        <begin position="425"/>
        <end position="439"/>
    </location>
</feature>
<dbReference type="SMART" id="SM00442">
    <property type="entry name" value="FGF"/>
    <property type="match status" value="1"/>
</dbReference>
<evidence type="ECO:0000256" key="1">
    <source>
        <dbReference type="ARBA" id="ARBA00007936"/>
    </source>
</evidence>
<dbReference type="PANTHER" id="PTHR11486">
    <property type="entry name" value="FIBROBLAST GROWTH FACTOR"/>
    <property type="match status" value="1"/>
</dbReference>
<accession>A0AAD4NM79</accession>
<dbReference type="InterPro" id="IPR008996">
    <property type="entry name" value="IL1/FGF"/>
</dbReference>
<gene>
    <name evidence="3" type="ORF">DdX_01656</name>
</gene>
<feature type="compositionally biased region" description="Polar residues" evidence="2">
    <location>
        <begin position="372"/>
        <end position="390"/>
    </location>
</feature>
<evidence type="ECO:0000313" key="4">
    <source>
        <dbReference type="Proteomes" id="UP001201812"/>
    </source>
</evidence>
<proteinExistence type="inferred from homology"/>
<dbReference type="SUPFAM" id="SSF50353">
    <property type="entry name" value="Cytokine"/>
    <property type="match status" value="1"/>
</dbReference>
<reference evidence="3" key="1">
    <citation type="submission" date="2022-01" db="EMBL/GenBank/DDBJ databases">
        <title>Genome Sequence Resource for Two Populations of Ditylenchus destructor, the Migratory Endoparasitic Phytonematode.</title>
        <authorList>
            <person name="Zhang H."/>
            <person name="Lin R."/>
            <person name="Xie B."/>
        </authorList>
    </citation>
    <scope>NUCLEOTIDE SEQUENCE</scope>
    <source>
        <strain evidence="3">BazhouSP</strain>
    </source>
</reference>
<sequence length="503" mass="56030">MLGPQASISGVGGTLFDIGPSTSISLLPPFDLVGSRLVARCALNAQHKERKHQQRMLAGHAAKRRSTASDSDMESLAALGLMPSSFGTGLDSSESLLNGLPTSQVRYENAHRQGTLFCRSGTWLELFGGDEASHHHRGHRRRTSDDDEDGGNDDTKHTWKGIVKGTRRENSRFSLVEFITVAFGIVSIRGLVSQHYLCMDGRGKLYSAPQSKYTPECVFMEEMLENYYNLYSSCAYGTRKRPWYVALRKTGRIRKGRHTRKRQKSSHFLVLDFGTQQHHADKMAELSPGSTKVHPDSLGGGWKAAHFYSTETAPAQISGHRNRAASSRQNHQSSKPAYGGINNNSSGWQGGISAVDSNNHHRRSHAAIRVPNSRTSDNADESQQLSSKGGTQLRWVLAPSTAIPKLSHGTNGTRGTASNNANPHWDSEQNDAAKIKNQDDLQEVSSISDLSNHMSKESSEMPYNKDERRRRRLEREESQRRRRKLELEKLRLAAMSRPRRPLP</sequence>
<organism evidence="3 4">
    <name type="scientific">Ditylenchus destructor</name>
    <dbReference type="NCBI Taxonomy" id="166010"/>
    <lineage>
        <taxon>Eukaryota</taxon>
        <taxon>Metazoa</taxon>
        <taxon>Ecdysozoa</taxon>
        <taxon>Nematoda</taxon>
        <taxon>Chromadorea</taxon>
        <taxon>Rhabditida</taxon>
        <taxon>Tylenchina</taxon>
        <taxon>Tylenchomorpha</taxon>
        <taxon>Sphaerularioidea</taxon>
        <taxon>Anguinidae</taxon>
        <taxon>Anguininae</taxon>
        <taxon>Ditylenchus</taxon>
    </lineage>
</organism>
<dbReference type="Proteomes" id="UP001201812">
    <property type="component" value="Unassembled WGS sequence"/>
</dbReference>
<feature type="compositionally biased region" description="Polar residues" evidence="2">
    <location>
        <begin position="324"/>
        <end position="347"/>
    </location>
</feature>
<feature type="compositionally biased region" description="Polar residues" evidence="2">
    <location>
        <begin position="408"/>
        <end position="422"/>
    </location>
</feature>
<dbReference type="EMBL" id="JAKKPZ010000001">
    <property type="protein sequence ID" value="KAI1729415.1"/>
    <property type="molecule type" value="Genomic_DNA"/>
</dbReference>